<evidence type="ECO:0000256" key="2">
    <source>
        <dbReference type="SAM" id="SignalP"/>
    </source>
</evidence>
<dbReference type="Gene3D" id="2.130.10.80">
    <property type="entry name" value="Galactose oxidase/kelch, beta-propeller"/>
    <property type="match status" value="1"/>
</dbReference>
<dbReference type="InterPro" id="IPR009880">
    <property type="entry name" value="Glyoxal_oxidase_N"/>
</dbReference>
<evidence type="ECO:0000259" key="4">
    <source>
        <dbReference type="Pfam" id="PF09118"/>
    </source>
</evidence>
<dbReference type="AlphaFoldDB" id="A0AAD4XRE5"/>
<dbReference type="InterPro" id="IPR013783">
    <property type="entry name" value="Ig-like_fold"/>
</dbReference>
<name>A0AAD4XRE5_9MAGN</name>
<feature type="signal peptide" evidence="2">
    <location>
        <begin position="1"/>
        <end position="22"/>
    </location>
</feature>
<keyword evidence="1 2" id="KW-0732">Signal</keyword>
<dbReference type="Pfam" id="PF07250">
    <property type="entry name" value="Glyoxal_oxid_N"/>
    <property type="match status" value="1"/>
</dbReference>
<protein>
    <recommendedName>
        <fullName evidence="7">Galactose oxidase</fullName>
    </recommendedName>
</protein>
<accession>A0AAD4XRE5</accession>
<dbReference type="SUPFAM" id="SSF81296">
    <property type="entry name" value="E set domains"/>
    <property type="match status" value="1"/>
</dbReference>
<dbReference type="CDD" id="cd02851">
    <property type="entry name" value="E_set_GO_C"/>
    <property type="match status" value="1"/>
</dbReference>
<evidence type="ECO:0000313" key="6">
    <source>
        <dbReference type="Proteomes" id="UP001202328"/>
    </source>
</evidence>
<gene>
    <name evidence="5" type="ORF">MKW98_010463</name>
</gene>
<feature type="domain" description="Glyoxal oxidase N-terminal" evidence="3">
    <location>
        <begin position="40"/>
        <end position="427"/>
    </location>
</feature>
<dbReference type="Proteomes" id="UP001202328">
    <property type="component" value="Unassembled WGS sequence"/>
</dbReference>
<dbReference type="InterPro" id="IPR037293">
    <property type="entry name" value="Gal_Oxidase_central_sf"/>
</dbReference>
<dbReference type="PANTHER" id="PTHR32208:SF58">
    <property type="entry name" value="GALACTOSE OXIDASE-LIKE EARLY SET DOMAIN-CONTAINING PROTEIN"/>
    <property type="match status" value="1"/>
</dbReference>
<feature type="chain" id="PRO_5042046873" description="Galactose oxidase" evidence="2">
    <location>
        <begin position="23"/>
        <end position="557"/>
    </location>
</feature>
<evidence type="ECO:0000256" key="1">
    <source>
        <dbReference type="ARBA" id="ARBA00022729"/>
    </source>
</evidence>
<dbReference type="InterPro" id="IPR015202">
    <property type="entry name" value="GO-like_E_set"/>
</dbReference>
<feature type="domain" description="Galactose oxidase-like Early set" evidence="4">
    <location>
        <begin position="433"/>
        <end position="556"/>
    </location>
</feature>
<dbReference type="Gene3D" id="2.60.40.10">
    <property type="entry name" value="Immunoglobulins"/>
    <property type="match status" value="1"/>
</dbReference>
<dbReference type="InterPro" id="IPR014756">
    <property type="entry name" value="Ig_E-set"/>
</dbReference>
<proteinExistence type="predicted"/>
<evidence type="ECO:0000313" key="5">
    <source>
        <dbReference type="EMBL" id="KAI3946339.1"/>
    </source>
</evidence>
<evidence type="ECO:0000259" key="3">
    <source>
        <dbReference type="Pfam" id="PF07250"/>
    </source>
</evidence>
<dbReference type="SUPFAM" id="SSF50965">
    <property type="entry name" value="Galactose oxidase, central domain"/>
    <property type="match status" value="1"/>
</dbReference>
<sequence length="557" mass="61678">MEAKYVIVFSALLFSLIIVGETATTGNWELLKESIGISAMHTQLLPNDRVVMFDRTDFGQSKISLPEEKCRKLADGRIDCSAHSVELNLLNQDVRPLTVLTDTWCSSGALAPDGMLIQSGGSNTGERAVRTFQPCADCDWMENQKGLVVPRWYASNQILPNGKFIVVGGRGQFSYEFIPKSSLPSDFKVFALPFLRETRDAVENNLYPFTHLSTDGNLFIFANTKSILFDYINNRVVRNDYPVMPGGVSRNYPSTGSSVLLPLKLGSIHGTSSAAPDAEVFICGGAPPTSYITAIKGTFLPAAKSCGRLMITAEQPQWVMEEMPIERVMGDMLLLPTGDVLIINGAKKGAAGWYLGREPVLNPVLYQPESSKYEIMEPSKIPRMYHSTAVLITDGRVLVGGSNPNKNYNFTEQFPTELSVEVFSPPYLSSGPRPQISWAKPETELSYKQPISIGFTTKKNGESPLFDKFFKKKSHQRNGELENVSVTLVAPSFNTHSFSMNQRMMVLEINQVRQLSSRTYVIDCFSPPTPNIAPPGYYLLFVVHSGIPSLGRWVHIS</sequence>
<organism evidence="5 6">
    <name type="scientific">Papaver atlanticum</name>
    <dbReference type="NCBI Taxonomy" id="357466"/>
    <lineage>
        <taxon>Eukaryota</taxon>
        <taxon>Viridiplantae</taxon>
        <taxon>Streptophyta</taxon>
        <taxon>Embryophyta</taxon>
        <taxon>Tracheophyta</taxon>
        <taxon>Spermatophyta</taxon>
        <taxon>Magnoliopsida</taxon>
        <taxon>Ranunculales</taxon>
        <taxon>Papaveraceae</taxon>
        <taxon>Papaveroideae</taxon>
        <taxon>Papaver</taxon>
    </lineage>
</organism>
<dbReference type="Pfam" id="PF09118">
    <property type="entry name" value="GO-like_E_set"/>
    <property type="match status" value="1"/>
</dbReference>
<dbReference type="PANTHER" id="PTHR32208">
    <property type="entry name" value="SECRETED PROTEIN-RELATED"/>
    <property type="match status" value="1"/>
</dbReference>
<comment type="caution">
    <text evidence="5">The sequence shown here is derived from an EMBL/GenBank/DDBJ whole genome shotgun (WGS) entry which is preliminary data.</text>
</comment>
<reference evidence="5" key="1">
    <citation type="submission" date="2022-04" db="EMBL/GenBank/DDBJ databases">
        <title>A functionally conserved STORR gene fusion in Papaver species that diverged 16.8 million years ago.</title>
        <authorList>
            <person name="Catania T."/>
        </authorList>
    </citation>
    <scope>NUCLEOTIDE SEQUENCE</scope>
    <source>
        <strain evidence="5">S-188037</strain>
    </source>
</reference>
<evidence type="ECO:0008006" key="7">
    <source>
        <dbReference type="Google" id="ProtNLM"/>
    </source>
</evidence>
<keyword evidence="6" id="KW-1185">Reference proteome</keyword>
<dbReference type="EMBL" id="JAJJMB010003672">
    <property type="protein sequence ID" value="KAI3946339.1"/>
    <property type="molecule type" value="Genomic_DNA"/>
</dbReference>
<dbReference type="InterPro" id="IPR011043">
    <property type="entry name" value="Gal_Oxase/kelch_b-propeller"/>
</dbReference>